<evidence type="ECO:0000313" key="2">
    <source>
        <dbReference type="Proteomes" id="UP000039865"/>
    </source>
</evidence>
<name>A0A078AJ21_STYLE</name>
<gene>
    <name evidence="1" type="primary">Contig66.g79</name>
    <name evidence="1" type="ORF">STYLEM_11357</name>
</gene>
<keyword evidence="2" id="KW-1185">Reference proteome</keyword>
<dbReference type="InParanoid" id="A0A078AJ21"/>
<dbReference type="EMBL" id="CCKQ01010811">
    <property type="protein sequence ID" value="CDW82325.1"/>
    <property type="molecule type" value="Genomic_DNA"/>
</dbReference>
<accession>A0A078AJ21</accession>
<proteinExistence type="predicted"/>
<evidence type="ECO:0000313" key="1">
    <source>
        <dbReference type="EMBL" id="CDW82325.1"/>
    </source>
</evidence>
<protein>
    <submittedName>
        <fullName evidence="1">Uncharacterized protein</fullName>
    </submittedName>
</protein>
<dbReference type="Proteomes" id="UP000039865">
    <property type="component" value="Unassembled WGS sequence"/>
</dbReference>
<sequence length="517" mass="61725">MQKINEANLPKWLKQILRADLYYRTDRNQQALLQIEAFDSDKWREKVSLWFLTKIKNSDYNLQNPSGIYCYFKLYQLQLYLTLKRYNKINPVELPQFQNYKTYCDDIQDQDNLRRYFLNRFLFVEINSTFSFKHIDGMSEHDINIHEQKFKQLESNLLDDDNFFVLNVLKQKLQWCNFLKLPQLASQVRHQLHERLSSSLKKNNNQNISLLAKEQMIFAKHHEITMKKKKFRYLDEQTKQKKVTQLNTELKQFCTSSSLNIKTFNYISQILTIMRKTIIINSSNGSQVQHQENNMNKFKKLCLYLLGWREKISNYFQEVEEFYDEYVKNLEEVMKLKIYINKDEDLNKYFNDNIKRLNRERISKNYLGSRSFSIQSSIKKRQKVCQGDTFEKSISISNELNSDEEINQFHLFESSFKSTSQDVSISIIENNDLSFIEYPQYLSQFMNVVSYQKSIKLCNPNPEFQDIPIIFNNRHGENQASISNDQSQSSNNLDFDENIFSKDRSAEILGGMDFLQD</sequence>
<reference evidence="1 2" key="1">
    <citation type="submission" date="2014-06" db="EMBL/GenBank/DDBJ databases">
        <authorList>
            <person name="Swart Estienne"/>
        </authorList>
    </citation>
    <scope>NUCLEOTIDE SEQUENCE [LARGE SCALE GENOMIC DNA]</scope>
    <source>
        <strain evidence="1 2">130c</strain>
    </source>
</reference>
<dbReference type="AlphaFoldDB" id="A0A078AJ21"/>
<organism evidence="1 2">
    <name type="scientific">Stylonychia lemnae</name>
    <name type="common">Ciliate</name>
    <dbReference type="NCBI Taxonomy" id="5949"/>
    <lineage>
        <taxon>Eukaryota</taxon>
        <taxon>Sar</taxon>
        <taxon>Alveolata</taxon>
        <taxon>Ciliophora</taxon>
        <taxon>Intramacronucleata</taxon>
        <taxon>Spirotrichea</taxon>
        <taxon>Stichotrichia</taxon>
        <taxon>Sporadotrichida</taxon>
        <taxon>Oxytrichidae</taxon>
        <taxon>Stylonychinae</taxon>
        <taxon>Stylonychia</taxon>
    </lineage>
</organism>